<sequence>MTAQEGAAARRGGGDLGAALRRWRDRVAPADVGLPAGRPRRAAGLRREEVARLAGISVDYVVRLEQGRASSPSAQVLTALARALRLSDEERHHLFLLAGRLAPAGDRGSAHLTPSVVRLLERMADSAVGVFDPAWTLVAANPVYTALAGEYSGAAGRDRNLLWRHFTGMPSGVVHTPEQADRFERAAVADLRSATARRPGDPRLRRLVADLRRHSPRFADLWAAHAVGTHAADTKTLHHPEVGALELDCDVLTVPGSDARVVVHTAAPGSESAAKLRLLGAAGARGAGAHRHR</sequence>
<keyword evidence="3" id="KW-1185">Reference proteome</keyword>
<name>A0A853BFM4_9ACTN</name>
<comment type="caution">
    <text evidence="2">The sequence shown here is derived from an EMBL/GenBank/DDBJ whole genome shotgun (WGS) entry which is preliminary data.</text>
</comment>
<dbReference type="SUPFAM" id="SSF47413">
    <property type="entry name" value="lambda repressor-like DNA-binding domains"/>
    <property type="match status" value="1"/>
</dbReference>
<dbReference type="Gene3D" id="3.30.450.180">
    <property type="match status" value="1"/>
</dbReference>
<dbReference type="Pfam" id="PF13560">
    <property type="entry name" value="HTH_31"/>
    <property type="match status" value="1"/>
</dbReference>
<dbReference type="PROSITE" id="PS50943">
    <property type="entry name" value="HTH_CROC1"/>
    <property type="match status" value="1"/>
</dbReference>
<dbReference type="InterPro" id="IPR001387">
    <property type="entry name" value="Cro/C1-type_HTH"/>
</dbReference>
<feature type="domain" description="HTH cro/C1-type" evidence="1">
    <location>
        <begin position="40"/>
        <end position="91"/>
    </location>
</feature>
<dbReference type="PANTHER" id="PTHR35010">
    <property type="entry name" value="BLL4672 PROTEIN-RELATED"/>
    <property type="match status" value="1"/>
</dbReference>
<dbReference type="Proteomes" id="UP000575985">
    <property type="component" value="Unassembled WGS sequence"/>
</dbReference>
<dbReference type="Pfam" id="PF17765">
    <property type="entry name" value="MLTR_LBD"/>
    <property type="match status" value="1"/>
</dbReference>
<dbReference type="CDD" id="cd00093">
    <property type="entry name" value="HTH_XRE"/>
    <property type="match status" value="1"/>
</dbReference>
<protein>
    <submittedName>
        <fullName evidence="2">Transcriptional regulator with XRE-family HTH domain</fullName>
    </submittedName>
</protein>
<dbReference type="Gene3D" id="1.10.260.40">
    <property type="entry name" value="lambda repressor-like DNA-binding domains"/>
    <property type="match status" value="1"/>
</dbReference>
<reference evidence="2 3" key="1">
    <citation type="submission" date="2020-07" db="EMBL/GenBank/DDBJ databases">
        <title>Sequencing the genomes of 1000 actinobacteria strains.</title>
        <authorList>
            <person name="Klenk H.-P."/>
        </authorList>
    </citation>
    <scope>NUCLEOTIDE SEQUENCE [LARGE SCALE GENOMIC DNA]</scope>
    <source>
        <strain evidence="2 3">DSM 45927</strain>
    </source>
</reference>
<proteinExistence type="predicted"/>
<evidence type="ECO:0000259" key="1">
    <source>
        <dbReference type="PROSITE" id="PS50943"/>
    </source>
</evidence>
<accession>A0A853BFM4</accession>
<dbReference type="SMART" id="SM00530">
    <property type="entry name" value="HTH_XRE"/>
    <property type="match status" value="1"/>
</dbReference>
<dbReference type="EMBL" id="JACCFO010000001">
    <property type="protein sequence ID" value="NYI94268.1"/>
    <property type="molecule type" value="Genomic_DNA"/>
</dbReference>
<dbReference type="PANTHER" id="PTHR35010:SF2">
    <property type="entry name" value="BLL4672 PROTEIN"/>
    <property type="match status" value="1"/>
</dbReference>
<dbReference type="InterPro" id="IPR010982">
    <property type="entry name" value="Lambda_DNA-bd_dom_sf"/>
</dbReference>
<dbReference type="InterPro" id="IPR041413">
    <property type="entry name" value="MLTR_LBD"/>
</dbReference>
<evidence type="ECO:0000313" key="2">
    <source>
        <dbReference type="EMBL" id="NYI94268.1"/>
    </source>
</evidence>
<evidence type="ECO:0000313" key="3">
    <source>
        <dbReference type="Proteomes" id="UP000575985"/>
    </source>
</evidence>
<dbReference type="RefSeq" id="WP_179765950.1">
    <property type="nucleotide sequence ID" value="NZ_JACCFO010000001.1"/>
</dbReference>
<organism evidence="2 3">
    <name type="scientific">Streptomonospora nanhaiensis</name>
    <dbReference type="NCBI Taxonomy" id="1323731"/>
    <lineage>
        <taxon>Bacteria</taxon>
        <taxon>Bacillati</taxon>
        <taxon>Actinomycetota</taxon>
        <taxon>Actinomycetes</taxon>
        <taxon>Streptosporangiales</taxon>
        <taxon>Nocardiopsidaceae</taxon>
        <taxon>Streptomonospora</taxon>
    </lineage>
</organism>
<dbReference type="AlphaFoldDB" id="A0A853BFM4"/>
<gene>
    <name evidence="2" type="ORF">HNR12_000545</name>
</gene>
<dbReference type="GO" id="GO:0003677">
    <property type="term" value="F:DNA binding"/>
    <property type="evidence" value="ECO:0007669"/>
    <property type="project" value="InterPro"/>
</dbReference>